<dbReference type="SUPFAM" id="SSF53756">
    <property type="entry name" value="UDP-Glycosyltransferase/glycogen phosphorylase"/>
    <property type="match status" value="1"/>
</dbReference>
<dbReference type="AlphaFoldDB" id="A0A1B1U610"/>
<name>A0A1B1U610_9HELI</name>
<organism evidence="1 2">
    <name type="scientific">Helicobacter enhydrae</name>
    <dbReference type="NCBI Taxonomy" id="222136"/>
    <lineage>
        <taxon>Bacteria</taxon>
        <taxon>Pseudomonadati</taxon>
        <taxon>Campylobacterota</taxon>
        <taxon>Epsilonproteobacteria</taxon>
        <taxon>Campylobacterales</taxon>
        <taxon>Helicobacteraceae</taxon>
        <taxon>Helicobacter</taxon>
    </lineage>
</organism>
<dbReference type="EMBL" id="CP016503">
    <property type="protein sequence ID" value="ANV98188.1"/>
    <property type="molecule type" value="Genomic_DNA"/>
</dbReference>
<proteinExistence type="predicted"/>
<accession>A0A1B1U610</accession>
<dbReference type="Gene3D" id="3.40.50.2000">
    <property type="entry name" value="Glycogen Phosphorylase B"/>
    <property type="match status" value="1"/>
</dbReference>
<dbReference type="RefSeq" id="WP_066340556.1">
    <property type="nucleotide sequence ID" value="NZ_CP016503.1"/>
</dbReference>
<keyword evidence="2" id="KW-1185">Reference proteome</keyword>
<gene>
    <name evidence="1" type="ORF">BBW65_04970</name>
</gene>
<evidence type="ECO:0000313" key="1">
    <source>
        <dbReference type="EMBL" id="ANV98188.1"/>
    </source>
</evidence>
<dbReference type="KEGG" id="het:BBW65_04970"/>
<dbReference type="OrthoDB" id="9815351at2"/>
<evidence type="ECO:0000313" key="2">
    <source>
        <dbReference type="Proteomes" id="UP000092884"/>
    </source>
</evidence>
<protein>
    <recommendedName>
        <fullName evidence="3">Capsular biosynthesis protein</fullName>
    </recommendedName>
</protein>
<dbReference type="Proteomes" id="UP000092884">
    <property type="component" value="Chromosome"/>
</dbReference>
<reference evidence="2" key="1">
    <citation type="submission" date="2016-07" db="EMBL/GenBank/DDBJ databases">
        <authorList>
            <person name="Florea S."/>
            <person name="Webb J.S."/>
            <person name="Jaromczyk J."/>
            <person name="Schardl C.L."/>
        </authorList>
    </citation>
    <scope>NUCLEOTIDE SEQUENCE [LARGE SCALE GENOMIC DNA]</scope>
    <source>
        <strain evidence="2">MIT 01-6242</strain>
    </source>
</reference>
<sequence length="384" mass="44005">MTKIAILCDSDPFTKPRPSRMIEMLEGHYDLYVFGKGVATGKEGIRIFSFPNSKSAAQRTAQEEEELRNLCRQREFAPLIFTPNRLVLQSRLMAVEGLEILIVEDITLLPFAVEYKERYGSCKIVIDLREFYPLEYENDRGWQESFGLFFEYLCGTYLPYVDWALSVSEGLIAKYKEVFGLECELFLSLPPLYDLHPQINSHLELVYHGLISPDRESENLLQIASLLNKGIYLNLMVLSNQDWFLQEFKKEAQKRSNVRILEPVKLEEIIPRTNAFDLGLITLQNNGFNNTNALPNKFFEYIQARLGVISTPLPCVRAMIEEYQIGVVSEDYAPLSVAKMVNALSGERVLDYKRRAHQVSATLSLKANQVKILSRIKALLEEGK</sequence>
<evidence type="ECO:0008006" key="3">
    <source>
        <dbReference type="Google" id="ProtNLM"/>
    </source>
</evidence>
<dbReference type="STRING" id="222136.BBW65_04970"/>